<accession>A0A151N8L4</accession>
<feature type="signal peptide" evidence="1">
    <location>
        <begin position="1"/>
        <end position="26"/>
    </location>
</feature>
<dbReference type="EMBL" id="AKHW03003787">
    <property type="protein sequence ID" value="KYO33101.1"/>
    <property type="molecule type" value="Genomic_DNA"/>
</dbReference>
<comment type="caution">
    <text evidence="2">The sequence shown here is derived from an EMBL/GenBank/DDBJ whole genome shotgun (WGS) entry which is preliminary data.</text>
</comment>
<name>A0A151N8L4_ALLMI</name>
<organism evidence="2 3">
    <name type="scientific">Alligator mississippiensis</name>
    <name type="common">American alligator</name>
    <dbReference type="NCBI Taxonomy" id="8496"/>
    <lineage>
        <taxon>Eukaryota</taxon>
        <taxon>Metazoa</taxon>
        <taxon>Chordata</taxon>
        <taxon>Craniata</taxon>
        <taxon>Vertebrata</taxon>
        <taxon>Euteleostomi</taxon>
        <taxon>Archelosauria</taxon>
        <taxon>Archosauria</taxon>
        <taxon>Crocodylia</taxon>
        <taxon>Alligatoridae</taxon>
        <taxon>Alligatorinae</taxon>
        <taxon>Alligator</taxon>
    </lineage>
</organism>
<sequence>MWKAPLWGVASCFWLRAWQLWRGASPRPEGEWGESQQQHHHAKALCSAKARGRRYQSSIAGDAKTGCLDL</sequence>
<reference evidence="2 3" key="1">
    <citation type="journal article" date="2012" name="Genome Biol.">
        <title>Sequencing three crocodilian genomes to illuminate the evolution of archosaurs and amniotes.</title>
        <authorList>
            <person name="St John J.A."/>
            <person name="Braun E.L."/>
            <person name="Isberg S.R."/>
            <person name="Miles L.G."/>
            <person name="Chong A.Y."/>
            <person name="Gongora J."/>
            <person name="Dalzell P."/>
            <person name="Moran C."/>
            <person name="Bed'hom B."/>
            <person name="Abzhanov A."/>
            <person name="Burgess S.C."/>
            <person name="Cooksey A.M."/>
            <person name="Castoe T.A."/>
            <person name="Crawford N.G."/>
            <person name="Densmore L.D."/>
            <person name="Drew J.C."/>
            <person name="Edwards S.V."/>
            <person name="Faircloth B.C."/>
            <person name="Fujita M.K."/>
            <person name="Greenwold M.J."/>
            <person name="Hoffmann F.G."/>
            <person name="Howard J.M."/>
            <person name="Iguchi T."/>
            <person name="Janes D.E."/>
            <person name="Khan S.Y."/>
            <person name="Kohno S."/>
            <person name="de Koning A.J."/>
            <person name="Lance S.L."/>
            <person name="McCarthy F.M."/>
            <person name="McCormack J.E."/>
            <person name="Merchant M.E."/>
            <person name="Peterson D.G."/>
            <person name="Pollock D.D."/>
            <person name="Pourmand N."/>
            <person name="Raney B.J."/>
            <person name="Roessler K.A."/>
            <person name="Sanford J.R."/>
            <person name="Sawyer R.H."/>
            <person name="Schmidt C.J."/>
            <person name="Triplett E.W."/>
            <person name="Tuberville T.D."/>
            <person name="Venegas-Anaya M."/>
            <person name="Howard J.T."/>
            <person name="Jarvis E.D."/>
            <person name="Guillette L.J.Jr."/>
            <person name="Glenn T.C."/>
            <person name="Green R.E."/>
            <person name="Ray D.A."/>
        </authorList>
    </citation>
    <scope>NUCLEOTIDE SEQUENCE [LARGE SCALE GENOMIC DNA]</scope>
    <source>
        <strain evidence="2">KSC_2009_1</strain>
    </source>
</reference>
<keyword evidence="3" id="KW-1185">Reference proteome</keyword>
<dbReference type="AlphaFoldDB" id="A0A151N8L4"/>
<dbReference type="Proteomes" id="UP000050525">
    <property type="component" value="Unassembled WGS sequence"/>
</dbReference>
<protein>
    <recommendedName>
        <fullName evidence="4">Secreted protein</fullName>
    </recommendedName>
</protein>
<proteinExistence type="predicted"/>
<gene>
    <name evidence="2" type="ORF">Y1Q_0014902</name>
</gene>
<evidence type="ECO:0000256" key="1">
    <source>
        <dbReference type="SAM" id="SignalP"/>
    </source>
</evidence>
<evidence type="ECO:0000313" key="2">
    <source>
        <dbReference type="EMBL" id="KYO33101.1"/>
    </source>
</evidence>
<evidence type="ECO:0000313" key="3">
    <source>
        <dbReference type="Proteomes" id="UP000050525"/>
    </source>
</evidence>
<evidence type="ECO:0008006" key="4">
    <source>
        <dbReference type="Google" id="ProtNLM"/>
    </source>
</evidence>
<feature type="chain" id="PRO_5007585834" description="Secreted protein" evidence="1">
    <location>
        <begin position="27"/>
        <end position="70"/>
    </location>
</feature>
<keyword evidence="1" id="KW-0732">Signal</keyword>